<feature type="transmembrane region" description="Helical" evidence="6">
    <location>
        <begin position="164"/>
        <end position="187"/>
    </location>
</feature>
<feature type="transmembrane region" description="Helical" evidence="6">
    <location>
        <begin position="199"/>
        <end position="217"/>
    </location>
</feature>
<dbReference type="Pfam" id="PF02653">
    <property type="entry name" value="BPD_transp_2"/>
    <property type="match status" value="1"/>
</dbReference>
<keyword evidence="4 6" id="KW-1133">Transmembrane helix</keyword>
<feature type="transmembrane region" description="Helical" evidence="6">
    <location>
        <begin position="259"/>
        <end position="278"/>
    </location>
</feature>
<gene>
    <name evidence="7" type="ORF">Fokcrypt_00051</name>
</gene>
<keyword evidence="5 6" id="KW-0472">Membrane</keyword>
<accession>A0ABZ0UQP3</accession>
<dbReference type="RefSeq" id="WP_323722207.1">
    <property type="nucleotide sequence ID" value="NZ_CP110343.1"/>
</dbReference>
<organism evidence="7 8">
    <name type="scientific">Candidatus Fokinia crypta</name>
    <dbReference type="NCBI Taxonomy" id="1920990"/>
    <lineage>
        <taxon>Bacteria</taxon>
        <taxon>Pseudomonadati</taxon>
        <taxon>Pseudomonadota</taxon>
        <taxon>Alphaproteobacteria</taxon>
        <taxon>Rickettsiales</taxon>
        <taxon>Candidatus Midichloriaceae</taxon>
        <taxon>Candidatus Fokinia</taxon>
    </lineage>
</organism>
<dbReference type="InterPro" id="IPR001851">
    <property type="entry name" value="ABC_transp_permease"/>
</dbReference>
<name>A0ABZ0UQP3_9RICK</name>
<evidence type="ECO:0000256" key="4">
    <source>
        <dbReference type="ARBA" id="ARBA00022989"/>
    </source>
</evidence>
<reference evidence="7" key="1">
    <citation type="submission" date="2022-10" db="EMBL/GenBank/DDBJ databases">
        <title>Host association and intracellularity evolved multiple times independently in the Rickettsiales.</title>
        <authorList>
            <person name="Castelli M."/>
            <person name="Nardi T."/>
            <person name="Gammuto L."/>
            <person name="Bellinzona G."/>
            <person name="Sabaneyeva E."/>
            <person name="Potekhin A."/>
            <person name="Serra V."/>
            <person name="Petroni G."/>
            <person name="Sassera D."/>
        </authorList>
    </citation>
    <scope>NUCLEOTIDE SEQUENCE [LARGE SCALE GENOMIC DNA]</scope>
    <source>
        <strain evidence="7">US_Bl 11III1</strain>
    </source>
</reference>
<keyword evidence="2" id="KW-1003">Cell membrane</keyword>
<evidence type="ECO:0000256" key="6">
    <source>
        <dbReference type="SAM" id="Phobius"/>
    </source>
</evidence>
<keyword evidence="3 6" id="KW-0812">Transmembrane</keyword>
<sequence length="284" mass="30273">MEEIFASIEVGLIYSIVAIGIYLTFRIIDFPDLTCDGSFMSGAAVSGSLIANGVSVMLATICAFIVGVVIGVVTGVLHIYCRVQNLLAGILVAFMLYSINMRIMGGISNISLVGYKTIFSDISPILVLSCILAFILCIFSYVLSTDFGLAARAIGRNKSVCKTVGICISGITLAMLGLSNGAIALSGSLMAQYQQLCDTSQGVGTLVVGFAGIFLGEQIFKGRFIIFSILSCIAGSVLYRVIIAFALHADLLHMEVYDVNLITGIIVTIVIYLTKIRISDDKNK</sequence>
<feature type="transmembrane region" description="Helical" evidence="6">
    <location>
        <begin position="48"/>
        <end position="74"/>
    </location>
</feature>
<evidence type="ECO:0000256" key="5">
    <source>
        <dbReference type="ARBA" id="ARBA00023136"/>
    </source>
</evidence>
<dbReference type="PANTHER" id="PTHR32196:SF69">
    <property type="entry name" value="BRANCHED-CHAIN AMINO ACID TRANSPORT SYSTEM, PERMEASE PROTEIN"/>
    <property type="match status" value="1"/>
</dbReference>
<feature type="transmembrane region" description="Helical" evidence="6">
    <location>
        <begin position="86"/>
        <end position="105"/>
    </location>
</feature>
<feature type="transmembrane region" description="Helical" evidence="6">
    <location>
        <begin position="224"/>
        <end position="247"/>
    </location>
</feature>
<feature type="transmembrane region" description="Helical" evidence="6">
    <location>
        <begin position="12"/>
        <end position="28"/>
    </location>
</feature>
<dbReference type="Proteomes" id="UP001325140">
    <property type="component" value="Chromosome"/>
</dbReference>
<comment type="subcellular location">
    <subcellularLocation>
        <location evidence="1">Cell membrane</location>
        <topology evidence="1">Multi-pass membrane protein</topology>
    </subcellularLocation>
</comment>
<protein>
    <submittedName>
        <fullName evidence="7">ABC transporter permease component</fullName>
    </submittedName>
</protein>
<evidence type="ECO:0000313" key="8">
    <source>
        <dbReference type="Proteomes" id="UP001325140"/>
    </source>
</evidence>
<evidence type="ECO:0000313" key="7">
    <source>
        <dbReference type="EMBL" id="WPX97546.1"/>
    </source>
</evidence>
<dbReference type="CDD" id="cd06574">
    <property type="entry name" value="TM_PBP1_branched-chain-AA_like"/>
    <property type="match status" value="1"/>
</dbReference>
<dbReference type="PANTHER" id="PTHR32196">
    <property type="entry name" value="ABC TRANSPORTER PERMEASE PROTEIN YPHD-RELATED-RELATED"/>
    <property type="match status" value="1"/>
</dbReference>
<evidence type="ECO:0000256" key="2">
    <source>
        <dbReference type="ARBA" id="ARBA00022475"/>
    </source>
</evidence>
<feature type="transmembrane region" description="Helical" evidence="6">
    <location>
        <begin position="125"/>
        <end position="143"/>
    </location>
</feature>
<dbReference type="EMBL" id="CP110343">
    <property type="protein sequence ID" value="WPX97546.1"/>
    <property type="molecule type" value="Genomic_DNA"/>
</dbReference>
<evidence type="ECO:0000256" key="3">
    <source>
        <dbReference type="ARBA" id="ARBA00022692"/>
    </source>
</evidence>
<proteinExistence type="predicted"/>
<keyword evidence="8" id="KW-1185">Reference proteome</keyword>
<evidence type="ECO:0000256" key="1">
    <source>
        <dbReference type="ARBA" id="ARBA00004651"/>
    </source>
</evidence>